<evidence type="ECO:0000256" key="4">
    <source>
        <dbReference type="ARBA" id="ARBA00022801"/>
    </source>
</evidence>
<evidence type="ECO:0000313" key="7">
    <source>
        <dbReference type="EMBL" id="HIU14286.1"/>
    </source>
</evidence>
<evidence type="ECO:0000256" key="6">
    <source>
        <dbReference type="HAMAP-Rule" id="MF_00337"/>
    </source>
</evidence>
<keyword evidence="5 6" id="KW-0269">Exonuclease</keyword>
<dbReference type="EC" id="3.1.11.6" evidence="6"/>
<dbReference type="GO" id="GO:0005829">
    <property type="term" value="C:cytosol"/>
    <property type="evidence" value="ECO:0007669"/>
    <property type="project" value="TreeGrafter"/>
</dbReference>
<name>A0A9D1HPR5_9FIRM</name>
<dbReference type="GO" id="GO:0006308">
    <property type="term" value="P:DNA catabolic process"/>
    <property type="evidence" value="ECO:0007669"/>
    <property type="project" value="UniProtKB-UniRule"/>
</dbReference>
<organism evidence="7 8">
    <name type="scientific">Candidatus Fimiplasma intestinipullorum</name>
    <dbReference type="NCBI Taxonomy" id="2840825"/>
    <lineage>
        <taxon>Bacteria</taxon>
        <taxon>Bacillati</taxon>
        <taxon>Bacillota</taxon>
        <taxon>Clostridia</taxon>
        <taxon>Eubacteriales</taxon>
        <taxon>Candidatus Fimiplasma</taxon>
    </lineage>
</organism>
<evidence type="ECO:0000256" key="5">
    <source>
        <dbReference type="ARBA" id="ARBA00022839"/>
    </source>
</evidence>
<reference evidence="7" key="1">
    <citation type="submission" date="2020-10" db="EMBL/GenBank/DDBJ databases">
        <authorList>
            <person name="Gilroy R."/>
        </authorList>
    </citation>
    <scope>NUCLEOTIDE SEQUENCE</scope>
    <source>
        <strain evidence="7">CHK195-11698</strain>
    </source>
</reference>
<dbReference type="EMBL" id="DVMJ01000080">
    <property type="protein sequence ID" value="HIU14286.1"/>
    <property type="molecule type" value="Genomic_DNA"/>
</dbReference>
<evidence type="ECO:0000313" key="8">
    <source>
        <dbReference type="Proteomes" id="UP000824175"/>
    </source>
</evidence>
<dbReference type="AlphaFoldDB" id="A0A9D1HPR5"/>
<comment type="catalytic activity">
    <reaction evidence="6">
        <text>Exonucleolytic cleavage in either 5'- to 3'- or 3'- to 5'-direction to yield nucleoside 5'-phosphates.</text>
        <dbReference type="EC" id="3.1.11.6"/>
    </reaction>
</comment>
<comment type="function">
    <text evidence="6">Bidirectionally degrades single-stranded DNA into large acid-insoluble oligonucleotides, which are then degraded further into small acid-soluble oligonucleotides.</text>
</comment>
<dbReference type="GO" id="GO:0008855">
    <property type="term" value="F:exodeoxyribonuclease VII activity"/>
    <property type="evidence" value="ECO:0007669"/>
    <property type="project" value="UniProtKB-UniRule"/>
</dbReference>
<comment type="subcellular location">
    <subcellularLocation>
        <location evidence="6">Cytoplasm</location>
    </subcellularLocation>
</comment>
<evidence type="ECO:0000256" key="2">
    <source>
        <dbReference type="ARBA" id="ARBA00022490"/>
    </source>
</evidence>
<keyword evidence="4 6" id="KW-0378">Hydrolase</keyword>
<dbReference type="PANTHER" id="PTHR34137">
    <property type="entry name" value="EXODEOXYRIBONUCLEASE 7 SMALL SUBUNIT"/>
    <property type="match status" value="1"/>
</dbReference>
<dbReference type="Gene3D" id="1.10.287.1040">
    <property type="entry name" value="Exonuclease VII, small subunit"/>
    <property type="match status" value="1"/>
</dbReference>
<protein>
    <recommendedName>
        <fullName evidence="6">Exodeoxyribonuclease 7 small subunit</fullName>
        <ecNumber evidence="6">3.1.11.6</ecNumber>
    </recommendedName>
    <alternativeName>
        <fullName evidence="6">Exodeoxyribonuclease VII small subunit</fullName>
        <shortName evidence="6">Exonuclease VII small subunit</shortName>
    </alternativeName>
</protein>
<evidence type="ECO:0000256" key="1">
    <source>
        <dbReference type="ARBA" id="ARBA00009998"/>
    </source>
</evidence>
<dbReference type="SUPFAM" id="SSF116842">
    <property type="entry name" value="XseB-like"/>
    <property type="match status" value="1"/>
</dbReference>
<keyword evidence="3 6" id="KW-0540">Nuclease</keyword>
<evidence type="ECO:0000256" key="3">
    <source>
        <dbReference type="ARBA" id="ARBA00022722"/>
    </source>
</evidence>
<dbReference type="PIRSF" id="PIRSF006488">
    <property type="entry name" value="Exonuc_VII_S"/>
    <property type="match status" value="1"/>
</dbReference>
<dbReference type="HAMAP" id="MF_00337">
    <property type="entry name" value="Exonuc_7_S"/>
    <property type="match status" value="1"/>
</dbReference>
<keyword evidence="2 6" id="KW-0963">Cytoplasm</keyword>
<comment type="similarity">
    <text evidence="1 6">Belongs to the XseB family.</text>
</comment>
<comment type="caution">
    <text evidence="7">The sequence shown here is derived from an EMBL/GenBank/DDBJ whole genome shotgun (WGS) entry which is preliminary data.</text>
</comment>
<dbReference type="InterPro" id="IPR037004">
    <property type="entry name" value="Exonuc_VII_ssu_sf"/>
</dbReference>
<dbReference type="GO" id="GO:0009318">
    <property type="term" value="C:exodeoxyribonuclease VII complex"/>
    <property type="evidence" value="ECO:0007669"/>
    <property type="project" value="UniProtKB-UniRule"/>
</dbReference>
<proteinExistence type="inferred from homology"/>
<comment type="subunit">
    <text evidence="6">Heterooligomer composed of large and small subunits.</text>
</comment>
<dbReference type="Proteomes" id="UP000824175">
    <property type="component" value="Unassembled WGS sequence"/>
</dbReference>
<dbReference type="InterPro" id="IPR003761">
    <property type="entry name" value="Exonuc_VII_S"/>
</dbReference>
<reference evidence="7" key="2">
    <citation type="journal article" date="2021" name="PeerJ">
        <title>Extensive microbial diversity within the chicken gut microbiome revealed by metagenomics and culture.</title>
        <authorList>
            <person name="Gilroy R."/>
            <person name="Ravi A."/>
            <person name="Getino M."/>
            <person name="Pursley I."/>
            <person name="Horton D.L."/>
            <person name="Alikhan N.F."/>
            <person name="Baker D."/>
            <person name="Gharbi K."/>
            <person name="Hall N."/>
            <person name="Watson M."/>
            <person name="Adriaenssens E.M."/>
            <person name="Foster-Nyarko E."/>
            <person name="Jarju S."/>
            <person name="Secka A."/>
            <person name="Antonio M."/>
            <person name="Oren A."/>
            <person name="Chaudhuri R.R."/>
            <person name="La Ragione R."/>
            <person name="Hildebrand F."/>
            <person name="Pallen M.J."/>
        </authorList>
    </citation>
    <scope>NUCLEOTIDE SEQUENCE</scope>
    <source>
        <strain evidence="7">CHK195-11698</strain>
    </source>
</reference>
<dbReference type="Pfam" id="PF02609">
    <property type="entry name" value="Exonuc_VII_S"/>
    <property type="match status" value="1"/>
</dbReference>
<accession>A0A9D1HPR5</accession>
<dbReference type="PANTHER" id="PTHR34137:SF1">
    <property type="entry name" value="EXODEOXYRIBONUCLEASE 7 SMALL SUBUNIT"/>
    <property type="match status" value="1"/>
</dbReference>
<sequence>MEEMSYEKAISRLEEIVRQLEDASTPLETAMELFKEGMALSKFCHSKLSVIEKEMNVLTENKEGDTNESD</sequence>
<dbReference type="NCBIfam" id="TIGR01280">
    <property type="entry name" value="xseB"/>
    <property type="match status" value="1"/>
</dbReference>
<gene>
    <name evidence="6 7" type="primary">xseB</name>
    <name evidence="7" type="ORF">IAD15_09485</name>
</gene>